<evidence type="ECO:0000256" key="1">
    <source>
        <dbReference type="SAM" id="Coils"/>
    </source>
</evidence>
<organism evidence="4">
    <name type="scientific">Tanacetum cinerariifolium</name>
    <name type="common">Dalmatian daisy</name>
    <name type="synonym">Chrysanthemum cinerariifolium</name>
    <dbReference type="NCBI Taxonomy" id="118510"/>
    <lineage>
        <taxon>Eukaryota</taxon>
        <taxon>Viridiplantae</taxon>
        <taxon>Streptophyta</taxon>
        <taxon>Embryophyta</taxon>
        <taxon>Tracheophyta</taxon>
        <taxon>Spermatophyta</taxon>
        <taxon>Magnoliopsida</taxon>
        <taxon>eudicotyledons</taxon>
        <taxon>Gunneridae</taxon>
        <taxon>Pentapetalae</taxon>
        <taxon>asterids</taxon>
        <taxon>campanulids</taxon>
        <taxon>Asterales</taxon>
        <taxon>Asteraceae</taxon>
        <taxon>Asteroideae</taxon>
        <taxon>Anthemideae</taxon>
        <taxon>Anthemidinae</taxon>
        <taxon>Tanacetum</taxon>
    </lineage>
</organism>
<dbReference type="Pfam" id="PF07727">
    <property type="entry name" value="RVT_2"/>
    <property type="match status" value="1"/>
</dbReference>
<feature type="region of interest" description="Disordered" evidence="2">
    <location>
        <begin position="449"/>
        <end position="469"/>
    </location>
</feature>
<accession>A0A6L2K5H3</accession>
<protein>
    <submittedName>
        <fullName evidence="4">Retrovirus-related Pol polyprotein from transposon TNT 1-94</fullName>
    </submittedName>
</protein>
<evidence type="ECO:0000313" key="4">
    <source>
        <dbReference type="EMBL" id="GEU44249.1"/>
    </source>
</evidence>
<feature type="region of interest" description="Disordered" evidence="2">
    <location>
        <begin position="523"/>
        <end position="557"/>
    </location>
</feature>
<feature type="compositionally biased region" description="Basic and acidic residues" evidence="2">
    <location>
        <begin position="831"/>
        <end position="842"/>
    </location>
</feature>
<reference evidence="4" key="1">
    <citation type="journal article" date="2019" name="Sci. Rep.">
        <title>Draft genome of Tanacetum cinerariifolium, the natural source of mosquito coil.</title>
        <authorList>
            <person name="Yamashiro T."/>
            <person name="Shiraishi A."/>
            <person name="Satake H."/>
            <person name="Nakayama K."/>
        </authorList>
    </citation>
    <scope>NUCLEOTIDE SEQUENCE</scope>
</reference>
<sequence length="862" mass="97687">MQDEIYEFDRLQVWELVPQPDCVIIIALKWIYKVKLDEYGDVLKNKARLVEKGYRQEEGIDFKESFAPNARIEAIRIFIANATSKNLTIYQMDVKTTFLNGELKEEVYVSQPEGFVDPDHPIHVYRLKKALYGLKQAPRRGLQVSQSPRGIFINQSKFALEILKKFEMDSCDPVDTPMVDRLKLDEDPLGITVDQTRFRNTAIALTAYADADHAGCQDTRRSTSRSAQFLGDKLTTTLTSTRFPCIVTIVVPLLSAAIMSSTPDTIADVNVNAPADRAPTMARPTRTDDQILPHIRWVPIIKSNCYLDVEKSQSNPIYKIAVDILMHTNIFRAFTASSTIPSIYIQQFWDTVRYDKTSGCYKCQLDEQWFDLTKDTLRDALQITPVNNNQAFTSLPSSDALINFVNELGCPKLVRNLSNVITNDMFQPWRALTKIINLCLTGKTSGFERPRAPRKHKFHPRPDSPLHFPNEEPVGYLKFNAKGTKREVFGMPIPSNLITTDIQGESYYQEYLAKGAKHQRYLAGETGSDPDSPALKPTHRPSQAKKSRPDLVSKRRKPISSLRLVDEYVAEDIPEKEPTVDDEEADVQRALEESLKSMYDVPRGPLPPVVIREPEFGKYQPLLEVPGKGKEKLTREQESDKDVLGTDAGVQGEGEARPNPNEQAEGQAGPNPGDAKASQPLPSPVVHAGSDLEHIDLDVADVSTQPHPEQMDEGFTATAYLKHIGELEHIMANLIQDNKQLEQRLDSHGARLYTLEHLDIPHQVSKSVDEVVTDAVDWAMQAPLRNRFRDLPEADMKEILHQRMWETDSYKTHEDHMQLYEALEKSMNHDHSEELLKDLAEARKKKKKRHDSPKMPHGSPPY</sequence>
<dbReference type="InterPro" id="IPR013103">
    <property type="entry name" value="RVT_2"/>
</dbReference>
<comment type="caution">
    <text evidence="4">The sequence shown here is derived from an EMBL/GenBank/DDBJ whole genome shotgun (WGS) entry which is preliminary data.</text>
</comment>
<name>A0A6L2K5H3_TANCI</name>
<feature type="region of interest" description="Disordered" evidence="2">
    <location>
        <begin position="831"/>
        <end position="862"/>
    </location>
</feature>
<evidence type="ECO:0000259" key="3">
    <source>
        <dbReference type="Pfam" id="PF07727"/>
    </source>
</evidence>
<proteinExistence type="predicted"/>
<keyword evidence="1" id="KW-0175">Coiled coil</keyword>
<feature type="region of interest" description="Disordered" evidence="2">
    <location>
        <begin position="627"/>
        <end position="688"/>
    </location>
</feature>
<dbReference type="AlphaFoldDB" id="A0A6L2K5H3"/>
<evidence type="ECO:0000256" key="2">
    <source>
        <dbReference type="SAM" id="MobiDB-lite"/>
    </source>
</evidence>
<feature type="domain" description="Reverse transcriptase Ty1/copia-type" evidence="3">
    <location>
        <begin position="12"/>
        <end position="139"/>
    </location>
</feature>
<feature type="coiled-coil region" evidence="1">
    <location>
        <begin position="724"/>
        <end position="751"/>
    </location>
</feature>
<dbReference type="EMBL" id="BKCJ010001820">
    <property type="protein sequence ID" value="GEU44249.1"/>
    <property type="molecule type" value="Genomic_DNA"/>
</dbReference>
<feature type="compositionally biased region" description="Basic and acidic residues" evidence="2">
    <location>
        <begin position="627"/>
        <end position="644"/>
    </location>
</feature>
<feature type="compositionally biased region" description="Basic residues" evidence="2">
    <location>
        <begin position="537"/>
        <end position="546"/>
    </location>
</feature>
<gene>
    <name evidence="4" type="ORF">Tci_016227</name>
</gene>